<reference evidence="1 2" key="2">
    <citation type="journal article" date="2017" name="Genome Biol.">
        <title>New reference genome sequences of hot pepper reveal the massive evolution of plant disease-resistance genes by retroduplication.</title>
        <authorList>
            <person name="Kim S."/>
            <person name="Park J."/>
            <person name="Yeom S.I."/>
            <person name="Kim Y.M."/>
            <person name="Seo E."/>
            <person name="Kim K.T."/>
            <person name="Kim M.S."/>
            <person name="Lee J.M."/>
            <person name="Cheong K."/>
            <person name="Shin H.S."/>
            <person name="Kim S.B."/>
            <person name="Han K."/>
            <person name="Lee J."/>
            <person name="Park M."/>
            <person name="Lee H.A."/>
            <person name="Lee H.Y."/>
            <person name="Lee Y."/>
            <person name="Oh S."/>
            <person name="Lee J.H."/>
            <person name="Choi E."/>
            <person name="Choi E."/>
            <person name="Lee S.E."/>
            <person name="Jeon J."/>
            <person name="Kim H."/>
            <person name="Choi G."/>
            <person name="Song H."/>
            <person name="Lee J."/>
            <person name="Lee S.C."/>
            <person name="Kwon J.K."/>
            <person name="Lee H.Y."/>
            <person name="Koo N."/>
            <person name="Hong Y."/>
            <person name="Kim R.W."/>
            <person name="Kang W.H."/>
            <person name="Huh J.H."/>
            <person name="Kang B.C."/>
            <person name="Yang T.J."/>
            <person name="Lee Y.H."/>
            <person name="Bennetzen J.L."/>
            <person name="Choi D."/>
        </authorList>
    </citation>
    <scope>NUCLEOTIDE SEQUENCE [LARGE SCALE GENOMIC DNA]</scope>
    <source>
        <strain evidence="2">cv. CM334</strain>
    </source>
</reference>
<evidence type="ECO:0000313" key="2">
    <source>
        <dbReference type="Proteomes" id="UP000222542"/>
    </source>
</evidence>
<protein>
    <submittedName>
        <fullName evidence="1">Uncharacterized protein</fullName>
    </submittedName>
</protein>
<evidence type="ECO:0000313" key="1">
    <source>
        <dbReference type="EMBL" id="PHT75824.1"/>
    </source>
</evidence>
<dbReference type="GO" id="GO:0015031">
    <property type="term" value="P:protein transport"/>
    <property type="evidence" value="ECO:0007669"/>
    <property type="project" value="InterPro"/>
</dbReference>
<dbReference type="EMBL" id="AYRZ02000007">
    <property type="protein sequence ID" value="PHT75824.1"/>
    <property type="molecule type" value="Genomic_DNA"/>
</dbReference>
<dbReference type="Proteomes" id="UP000222542">
    <property type="component" value="Unassembled WGS sequence"/>
</dbReference>
<dbReference type="PANTHER" id="PTHR11099:SF0">
    <property type="entry name" value="VACUOLAR PROTEIN SORTING-ASSOCIATED PROTEIN 35"/>
    <property type="match status" value="1"/>
</dbReference>
<dbReference type="GO" id="GO:0030906">
    <property type="term" value="C:retromer, cargo-selective complex"/>
    <property type="evidence" value="ECO:0007669"/>
    <property type="project" value="InterPro"/>
</dbReference>
<dbReference type="AlphaFoldDB" id="A0A2G2Z1J5"/>
<dbReference type="PANTHER" id="PTHR11099">
    <property type="entry name" value="VACUOLAR SORTING PROTEIN 35"/>
    <property type="match status" value="1"/>
</dbReference>
<dbReference type="GO" id="GO:0005829">
    <property type="term" value="C:cytosol"/>
    <property type="evidence" value="ECO:0007669"/>
    <property type="project" value="GOC"/>
</dbReference>
<organism evidence="1 2">
    <name type="scientific">Capsicum annuum</name>
    <name type="common">Capsicum pepper</name>
    <dbReference type="NCBI Taxonomy" id="4072"/>
    <lineage>
        <taxon>Eukaryota</taxon>
        <taxon>Viridiplantae</taxon>
        <taxon>Streptophyta</taxon>
        <taxon>Embryophyta</taxon>
        <taxon>Tracheophyta</taxon>
        <taxon>Spermatophyta</taxon>
        <taxon>Magnoliopsida</taxon>
        <taxon>eudicotyledons</taxon>
        <taxon>Gunneridae</taxon>
        <taxon>Pentapetalae</taxon>
        <taxon>asterids</taxon>
        <taxon>lamiids</taxon>
        <taxon>Solanales</taxon>
        <taxon>Solanaceae</taxon>
        <taxon>Solanoideae</taxon>
        <taxon>Capsiceae</taxon>
        <taxon>Capsicum</taxon>
    </lineage>
</organism>
<keyword evidence="2" id="KW-1185">Reference proteome</keyword>
<proteinExistence type="predicted"/>
<gene>
    <name evidence="1" type="ORF">T459_19346</name>
</gene>
<sequence length="75" mass="8839">MNKLLVRMQHQVGKNLYVLSQIKGIDLDLYKDMVFPRVLEQVINCKDEIAQGYLIYSIKVFPDEYHSGIRFVLHN</sequence>
<comment type="caution">
    <text evidence="1">The sequence shown here is derived from an EMBL/GenBank/DDBJ whole genome shotgun (WGS) entry which is preliminary data.</text>
</comment>
<dbReference type="InterPro" id="IPR005378">
    <property type="entry name" value="Vps35"/>
</dbReference>
<name>A0A2G2Z1J5_CAPAN</name>
<dbReference type="Pfam" id="PF03635">
    <property type="entry name" value="Vps35"/>
    <property type="match status" value="1"/>
</dbReference>
<reference evidence="1 2" key="1">
    <citation type="journal article" date="2014" name="Nat. Genet.">
        <title>Genome sequence of the hot pepper provides insights into the evolution of pungency in Capsicum species.</title>
        <authorList>
            <person name="Kim S."/>
            <person name="Park M."/>
            <person name="Yeom S.I."/>
            <person name="Kim Y.M."/>
            <person name="Lee J.M."/>
            <person name="Lee H.A."/>
            <person name="Seo E."/>
            <person name="Choi J."/>
            <person name="Cheong K."/>
            <person name="Kim K.T."/>
            <person name="Jung K."/>
            <person name="Lee G.W."/>
            <person name="Oh S.K."/>
            <person name="Bae C."/>
            <person name="Kim S.B."/>
            <person name="Lee H.Y."/>
            <person name="Kim S.Y."/>
            <person name="Kim M.S."/>
            <person name="Kang B.C."/>
            <person name="Jo Y.D."/>
            <person name="Yang H.B."/>
            <person name="Jeong H.J."/>
            <person name="Kang W.H."/>
            <person name="Kwon J.K."/>
            <person name="Shin C."/>
            <person name="Lim J.Y."/>
            <person name="Park J.H."/>
            <person name="Huh J.H."/>
            <person name="Kim J.S."/>
            <person name="Kim B.D."/>
            <person name="Cohen O."/>
            <person name="Paran I."/>
            <person name="Suh M.C."/>
            <person name="Lee S.B."/>
            <person name="Kim Y.K."/>
            <person name="Shin Y."/>
            <person name="Noh S.J."/>
            <person name="Park J."/>
            <person name="Seo Y.S."/>
            <person name="Kwon S.Y."/>
            <person name="Kim H.A."/>
            <person name="Park J.M."/>
            <person name="Kim H.J."/>
            <person name="Choi S.B."/>
            <person name="Bosland P.W."/>
            <person name="Reeves G."/>
            <person name="Jo S.H."/>
            <person name="Lee B.W."/>
            <person name="Cho H.T."/>
            <person name="Choi H.S."/>
            <person name="Lee M.S."/>
            <person name="Yu Y."/>
            <person name="Do Choi Y."/>
            <person name="Park B.S."/>
            <person name="van Deynze A."/>
            <person name="Ashrafi H."/>
            <person name="Hill T."/>
            <person name="Kim W.T."/>
            <person name="Pai H.S."/>
            <person name="Ahn H.K."/>
            <person name="Yeam I."/>
            <person name="Giovannoni J.J."/>
            <person name="Rose J.K."/>
            <person name="Sorensen I."/>
            <person name="Lee S.J."/>
            <person name="Kim R.W."/>
            <person name="Choi I.Y."/>
            <person name="Choi B.S."/>
            <person name="Lim J.S."/>
            <person name="Lee Y.H."/>
            <person name="Choi D."/>
        </authorList>
    </citation>
    <scope>NUCLEOTIDE SEQUENCE [LARGE SCALE GENOMIC DNA]</scope>
    <source>
        <strain evidence="2">cv. CM334</strain>
    </source>
</reference>
<dbReference type="Gramene" id="PHT75824">
    <property type="protein sequence ID" value="PHT75824"/>
    <property type="gene ID" value="T459_19346"/>
</dbReference>
<accession>A0A2G2Z1J5</accession>
<dbReference type="STRING" id="4072.A0A2G2Z1J5"/>
<dbReference type="GO" id="GO:0042147">
    <property type="term" value="P:retrograde transport, endosome to Golgi"/>
    <property type="evidence" value="ECO:0007669"/>
    <property type="project" value="InterPro"/>
</dbReference>